<dbReference type="NCBIfam" id="TIGR01730">
    <property type="entry name" value="RND_mfp"/>
    <property type="match status" value="1"/>
</dbReference>
<dbReference type="PANTHER" id="PTHR30469">
    <property type="entry name" value="MULTIDRUG RESISTANCE PROTEIN MDTA"/>
    <property type="match status" value="1"/>
</dbReference>
<keyword evidence="4" id="KW-1185">Reference proteome</keyword>
<dbReference type="Gene3D" id="2.40.50.100">
    <property type="match status" value="1"/>
</dbReference>
<dbReference type="EMBL" id="BNAQ01000001">
    <property type="protein sequence ID" value="GHH10909.1"/>
    <property type="molecule type" value="Genomic_DNA"/>
</dbReference>
<evidence type="ECO:0000259" key="2">
    <source>
        <dbReference type="Pfam" id="PF25954"/>
    </source>
</evidence>
<dbReference type="Gene3D" id="1.10.287.470">
    <property type="entry name" value="Helix hairpin bin"/>
    <property type="match status" value="1"/>
</dbReference>
<gene>
    <name evidence="3" type="ORF">GCM10008023_09300</name>
</gene>
<dbReference type="Gene3D" id="2.40.30.170">
    <property type="match status" value="1"/>
</dbReference>
<dbReference type="RefSeq" id="WP_189675279.1">
    <property type="nucleotide sequence ID" value="NZ_BNAQ01000001.1"/>
</dbReference>
<protein>
    <submittedName>
        <fullName evidence="3">Hemolysin secretion protein D</fullName>
    </submittedName>
</protein>
<dbReference type="SUPFAM" id="SSF111369">
    <property type="entry name" value="HlyD-like secretion proteins"/>
    <property type="match status" value="1"/>
</dbReference>
<reference evidence="4" key="1">
    <citation type="journal article" date="2019" name="Int. J. Syst. Evol. Microbiol.">
        <title>The Global Catalogue of Microorganisms (GCM) 10K type strain sequencing project: providing services to taxonomists for standard genome sequencing and annotation.</title>
        <authorList>
            <consortium name="The Broad Institute Genomics Platform"/>
            <consortium name="The Broad Institute Genome Sequencing Center for Infectious Disease"/>
            <person name="Wu L."/>
            <person name="Ma J."/>
        </authorList>
    </citation>
    <scope>NUCLEOTIDE SEQUENCE [LARGE SCALE GENOMIC DNA]</scope>
    <source>
        <strain evidence="4">CGMCC 1.8957</strain>
    </source>
</reference>
<comment type="caution">
    <text evidence="3">The sequence shown here is derived from an EMBL/GenBank/DDBJ whole genome shotgun (WGS) entry which is preliminary data.</text>
</comment>
<sequence length="315" mass="32324">MRIAQIGGTAIAPTVAGVGTVALRRETSLGFTSAGRIARLGVNEGDTVRRGQILAALDTTTVAADLTRATAERERARAEYARSDGLMQQGWITRPRLESARAALLAAEAQVRAAGFQRANATIAAPGPGTVLARLAEPGQVVAAGTPVLVIGEEASGYVLRLPVSDRDAARLTLGAAAQTTLAALDDAVIVGCVIEIAGRADRATGTFAVEIALPDDKRLRSGQIGNARITANGVGATTLAVPPSAVFGPRAGEALVYVVDLATSRVHLRKIHIGEANDAGIGVTGGIKPGEWVALSRVDRLTDGMKVAPLGPAR</sequence>
<dbReference type="InterPro" id="IPR006143">
    <property type="entry name" value="RND_pump_MFP"/>
</dbReference>
<evidence type="ECO:0000256" key="1">
    <source>
        <dbReference type="ARBA" id="ARBA00009477"/>
    </source>
</evidence>
<dbReference type="Pfam" id="PF25954">
    <property type="entry name" value="Beta-barrel_RND_2"/>
    <property type="match status" value="1"/>
</dbReference>
<dbReference type="PANTHER" id="PTHR30469:SF15">
    <property type="entry name" value="HLYD FAMILY OF SECRETION PROTEINS"/>
    <property type="match status" value="1"/>
</dbReference>
<feature type="domain" description="CusB-like beta-barrel" evidence="2">
    <location>
        <begin position="164"/>
        <end position="232"/>
    </location>
</feature>
<dbReference type="Proteomes" id="UP000652430">
    <property type="component" value="Unassembled WGS sequence"/>
</dbReference>
<comment type="similarity">
    <text evidence="1">Belongs to the membrane fusion protein (MFP) (TC 8.A.1) family.</text>
</comment>
<evidence type="ECO:0000313" key="4">
    <source>
        <dbReference type="Proteomes" id="UP000652430"/>
    </source>
</evidence>
<name>A0ABQ3LB97_9SPHN</name>
<evidence type="ECO:0000313" key="3">
    <source>
        <dbReference type="EMBL" id="GHH10909.1"/>
    </source>
</evidence>
<dbReference type="InterPro" id="IPR058792">
    <property type="entry name" value="Beta-barrel_RND_2"/>
</dbReference>
<proteinExistence type="inferred from homology"/>
<accession>A0ABQ3LB97</accession>
<organism evidence="3 4">
    <name type="scientific">Sphingomonas glacialis</name>
    <dbReference type="NCBI Taxonomy" id="658225"/>
    <lineage>
        <taxon>Bacteria</taxon>
        <taxon>Pseudomonadati</taxon>
        <taxon>Pseudomonadota</taxon>
        <taxon>Alphaproteobacteria</taxon>
        <taxon>Sphingomonadales</taxon>
        <taxon>Sphingomonadaceae</taxon>
        <taxon>Sphingomonas</taxon>
    </lineage>
</organism>
<dbReference type="Gene3D" id="2.40.420.20">
    <property type="match status" value="1"/>
</dbReference>